<organism evidence="2 3">
    <name type="scientific">Mortierella hygrophila</name>
    <dbReference type="NCBI Taxonomy" id="979708"/>
    <lineage>
        <taxon>Eukaryota</taxon>
        <taxon>Fungi</taxon>
        <taxon>Fungi incertae sedis</taxon>
        <taxon>Mucoromycota</taxon>
        <taxon>Mortierellomycotina</taxon>
        <taxon>Mortierellomycetes</taxon>
        <taxon>Mortierellales</taxon>
        <taxon>Mortierellaceae</taxon>
        <taxon>Mortierella</taxon>
    </lineage>
</organism>
<sequence>MWKTLVGKFQPLPASSYADQNERDLERSWDERDTTGLTGVPDNATSPAELGQLRSAFFACMEAEDDKVRQRAQGNISVNYNYNSSSNSNNNDSNRQQQQQQQQQQQ</sequence>
<proteinExistence type="predicted"/>
<name>A0A9P6JYZ7_9FUNG</name>
<protein>
    <submittedName>
        <fullName evidence="2">Uncharacterized protein</fullName>
    </submittedName>
</protein>
<dbReference type="EMBL" id="JAAAXW010000305">
    <property type="protein sequence ID" value="KAF9538456.1"/>
    <property type="molecule type" value="Genomic_DNA"/>
</dbReference>
<dbReference type="AlphaFoldDB" id="A0A9P6JYZ7"/>
<dbReference type="Proteomes" id="UP000723463">
    <property type="component" value="Unassembled WGS sequence"/>
</dbReference>
<accession>A0A9P6JYZ7</accession>
<evidence type="ECO:0000256" key="1">
    <source>
        <dbReference type="SAM" id="MobiDB-lite"/>
    </source>
</evidence>
<evidence type="ECO:0000313" key="3">
    <source>
        <dbReference type="Proteomes" id="UP000723463"/>
    </source>
</evidence>
<evidence type="ECO:0000313" key="2">
    <source>
        <dbReference type="EMBL" id="KAF9538456.1"/>
    </source>
</evidence>
<feature type="region of interest" description="Disordered" evidence="1">
    <location>
        <begin position="68"/>
        <end position="106"/>
    </location>
</feature>
<feature type="compositionally biased region" description="Basic and acidic residues" evidence="1">
    <location>
        <begin position="20"/>
        <end position="34"/>
    </location>
</feature>
<feature type="compositionally biased region" description="Low complexity" evidence="1">
    <location>
        <begin position="79"/>
        <end position="106"/>
    </location>
</feature>
<feature type="region of interest" description="Disordered" evidence="1">
    <location>
        <begin position="1"/>
        <end position="47"/>
    </location>
</feature>
<gene>
    <name evidence="2" type="ORF">EC957_006732</name>
</gene>
<keyword evidence="3" id="KW-1185">Reference proteome</keyword>
<reference evidence="2" key="1">
    <citation type="journal article" date="2020" name="Fungal Divers.">
        <title>Resolving the Mortierellaceae phylogeny through synthesis of multi-gene phylogenetics and phylogenomics.</title>
        <authorList>
            <person name="Vandepol N."/>
            <person name="Liber J."/>
            <person name="Desiro A."/>
            <person name="Na H."/>
            <person name="Kennedy M."/>
            <person name="Barry K."/>
            <person name="Grigoriev I.V."/>
            <person name="Miller A.N."/>
            <person name="O'Donnell K."/>
            <person name="Stajich J.E."/>
            <person name="Bonito G."/>
        </authorList>
    </citation>
    <scope>NUCLEOTIDE SEQUENCE</scope>
    <source>
        <strain evidence="2">NRRL 2591</strain>
    </source>
</reference>
<comment type="caution">
    <text evidence="2">The sequence shown here is derived from an EMBL/GenBank/DDBJ whole genome shotgun (WGS) entry which is preliminary data.</text>
</comment>